<accession>A0A8J8NRY2</accession>
<organism evidence="1 2">
    <name type="scientific">Halteria grandinella</name>
    <dbReference type="NCBI Taxonomy" id="5974"/>
    <lineage>
        <taxon>Eukaryota</taxon>
        <taxon>Sar</taxon>
        <taxon>Alveolata</taxon>
        <taxon>Ciliophora</taxon>
        <taxon>Intramacronucleata</taxon>
        <taxon>Spirotrichea</taxon>
        <taxon>Stichotrichia</taxon>
        <taxon>Sporadotrichida</taxon>
        <taxon>Halteriidae</taxon>
        <taxon>Halteria</taxon>
    </lineage>
</organism>
<proteinExistence type="predicted"/>
<name>A0A8J8NRY2_HALGN</name>
<dbReference type="Proteomes" id="UP000785679">
    <property type="component" value="Unassembled WGS sequence"/>
</dbReference>
<evidence type="ECO:0000313" key="2">
    <source>
        <dbReference type="Proteomes" id="UP000785679"/>
    </source>
</evidence>
<comment type="caution">
    <text evidence="1">The sequence shown here is derived from an EMBL/GenBank/DDBJ whole genome shotgun (WGS) entry which is preliminary data.</text>
</comment>
<protein>
    <submittedName>
        <fullName evidence="1">Uncharacterized protein</fullName>
    </submittedName>
</protein>
<gene>
    <name evidence="1" type="ORF">FGO68_gene16905</name>
</gene>
<dbReference type="EMBL" id="RRYP01009207">
    <property type="protein sequence ID" value="TNV79224.1"/>
    <property type="molecule type" value="Genomic_DNA"/>
</dbReference>
<reference evidence="1" key="1">
    <citation type="submission" date="2019-06" db="EMBL/GenBank/DDBJ databases">
        <authorList>
            <person name="Zheng W."/>
        </authorList>
    </citation>
    <scope>NUCLEOTIDE SEQUENCE</scope>
    <source>
        <strain evidence="1">QDHG01</strain>
    </source>
</reference>
<evidence type="ECO:0000313" key="1">
    <source>
        <dbReference type="EMBL" id="TNV79224.1"/>
    </source>
</evidence>
<keyword evidence="2" id="KW-1185">Reference proteome</keyword>
<dbReference type="AlphaFoldDB" id="A0A8J8NRY2"/>
<sequence length="68" mass="7738">MWVIIQTHSLRKSQFIPIQRSIEQARSLLESTISALISTPPSQSAQTQIYSIYVSPLQAIWPCFVNHP</sequence>